<dbReference type="RefSeq" id="WP_096467246.1">
    <property type="nucleotide sequence ID" value="NZ_AP017312.1"/>
</dbReference>
<dbReference type="GO" id="GO:0004493">
    <property type="term" value="F:methylmalonyl-CoA epimerase activity"/>
    <property type="evidence" value="ECO:0007669"/>
    <property type="project" value="TreeGrafter"/>
</dbReference>
<dbReference type="Proteomes" id="UP000217696">
    <property type="component" value="Chromosome"/>
</dbReference>
<dbReference type="InterPro" id="IPR004360">
    <property type="entry name" value="Glyas_Fos-R_dOase_dom"/>
</dbReference>
<dbReference type="EMBL" id="AP017312">
    <property type="protein sequence ID" value="BAU29582.1"/>
    <property type="molecule type" value="Genomic_DNA"/>
</dbReference>
<dbReference type="PANTHER" id="PTHR43048">
    <property type="entry name" value="METHYLMALONYL-COA EPIMERASE"/>
    <property type="match status" value="1"/>
</dbReference>
<gene>
    <name evidence="2" type="primary">gloA</name>
    <name evidence="2" type="ORF">CB4_03793</name>
</gene>
<keyword evidence="1" id="KW-0479">Metal-binding</keyword>
<keyword evidence="3" id="KW-1185">Reference proteome</keyword>
<keyword evidence="2" id="KW-0456">Lyase</keyword>
<evidence type="ECO:0000256" key="1">
    <source>
        <dbReference type="ARBA" id="ARBA00022723"/>
    </source>
</evidence>
<dbReference type="CDD" id="cd06587">
    <property type="entry name" value="VOC"/>
    <property type="match status" value="1"/>
</dbReference>
<dbReference type="InterPro" id="IPR037523">
    <property type="entry name" value="VOC_core"/>
</dbReference>
<dbReference type="PROSITE" id="PS51819">
    <property type="entry name" value="VOC"/>
    <property type="match status" value="1"/>
</dbReference>
<dbReference type="KEGG" id="asoc:CB4_03793"/>
<evidence type="ECO:0000313" key="2">
    <source>
        <dbReference type="EMBL" id="BAU29582.1"/>
    </source>
</evidence>
<evidence type="ECO:0000313" key="3">
    <source>
        <dbReference type="Proteomes" id="UP000217696"/>
    </source>
</evidence>
<sequence>MAVKRIEHVGIMVKDIEKSIQFYQEVIGLELIKRIGHPNPNLTLAFLGFKESQETIVELIQGYNSDLPTEGKVHHICFKVDNLDEEIERLKSLNVKFLLAEEIETLPDGSRYIFFAGLDGEWIEFFETTRYV</sequence>
<name>A0A0U5BN16_9BACL</name>
<dbReference type="OrthoDB" id="371072at2"/>
<dbReference type="Pfam" id="PF00903">
    <property type="entry name" value="Glyoxalase"/>
    <property type="match status" value="1"/>
</dbReference>
<dbReference type="AlphaFoldDB" id="A0A0U5BN16"/>
<organism evidence="2 3">
    <name type="scientific">Aneurinibacillus soli</name>
    <dbReference type="NCBI Taxonomy" id="1500254"/>
    <lineage>
        <taxon>Bacteria</taxon>
        <taxon>Bacillati</taxon>
        <taxon>Bacillota</taxon>
        <taxon>Bacilli</taxon>
        <taxon>Bacillales</taxon>
        <taxon>Paenibacillaceae</taxon>
        <taxon>Aneurinibacillus group</taxon>
        <taxon>Aneurinibacillus</taxon>
    </lineage>
</organism>
<accession>A0A0U5BN16</accession>
<dbReference type="SUPFAM" id="SSF54593">
    <property type="entry name" value="Glyoxalase/Bleomycin resistance protein/Dihydroxybiphenyl dioxygenase"/>
    <property type="match status" value="1"/>
</dbReference>
<proteinExistence type="predicted"/>
<protein>
    <submittedName>
        <fullName evidence="2">Lactoylglutathione lyase</fullName>
        <ecNumber evidence="2">4.4.1.5</ecNumber>
    </submittedName>
</protein>
<dbReference type="GO" id="GO:0004462">
    <property type="term" value="F:lactoylglutathione lyase activity"/>
    <property type="evidence" value="ECO:0007669"/>
    <property type="project" value="UniProtKB-EC"/>
</dbReference>
<reference evidence="2 3" key="1">
    <citation type="submission" date="2015-12" db="EMBL/GenBank/DDBJ databases">
        <title>Genome sequence of Aneurinibacillus soli.</title>
        <authorList>
            <person name="Lee J.S."/>
            <person name="Lee K.C."/>
            <person name="Kim K.K."/>
            <person name="Lee B.W."/>
        </authorList>
    </citation>
    <scope>NUCLEOTIDE SEQUENCE [LARGE SCALE GENOMIC DNA]</scope>
    <source>
        <strain evidence="2 3">CB4</strain>
    </source>
</reference>
<dbReference type="EC" id="4.4.1.5" evidence="2"/>
<dbReference type="InterPro" id="IPR051785">
    <property type="entry name" value="MMCE/EMCE_epimerase"/>
</dbReference>
<dbReference type="InterPro" id="IPR029068">
    <property type="entry name" value="Glyas_Bleomycin-R_OHBP_Dase"/>
</dbReference>
<dbReference type="Gene3D" id="3.10.180.10">
    <property type="entry name" value="2,3-Dihydroxybiphenyl 1,2-Dioxygenase, domain 1"/>
    <property type="match status" value="1"/>
</dbReference>
<dbReference type="GO" id="GO:0046872">
    <property type="term" value="F:metal ion binding"/>
    <property type="evidence" value="ECO:0007669"/>
    <property type="project" value="UniProtKB-KW"/>
</dbReference>
<dbReference type="PANTHER" id="PTHR43048:SF3">
    <property type="entry name" value="METHYLMALONYL-COA EPIMERASE, MITOCHONDRIAL"/>
    <property type="match status" value="1"/>
</dbReference>
<dbReference type="GO" id="GO:0046491">
    <property type="term" value="P:L-methylmalonyl-CoA metabolic process"/>
    <property type="evidence" value="ECO:0007669"/>
    <property type="project" value="TreeGrafter"/>
</dbReference>